<dbReference type="Gene3D" id="3.40.630.30">
    <property type="match status" value="1"/>
</dbReference>
<evidence type="ECO:0000313" key="3">
    <source>
        <dbReference type="Proteomes" id="UP000775129"/>
    </source>
</evidence>
<evidence type="ECO:0000259" key="1">
    <source>
        <dbReference type="PROSITE" id="PS51186"/>
    </source>
</evidence>
<protein>
    <submittedName>
        <fullName evidence="2">GNAT family N-acetyltransferase</fullName>
    </submittedName>
</protein>
<reference evidence="2" key="1">
    <citation type="journal article" date="2021" name="PeerJ">
        <title>Extensive microbial diversity within the chicken gut microbiome revealed by metagenomics and culture.</title>
        <authorList>
            <person name="Gilroy R."/>
            <person name="Ravi A."/>
            <person name="Getino M."/>
            <person name="Pursley I."/>
            <person name="Horton D.L."/>
            <person name="Alikhan N.F."/>
            <person name="Baker D."/>
            <person name="Gharbi K."/>
            <person name="Hall N."/>
            <person name="Watson M."/>
            <person name="Adriaenssens E.M."/>
            <person name="Foster-Nyarko E."/>
            <person name="Jarju S."/>
            <person name="Secka A."/>
            <person name="Antonio M."/>
            <person name="Oren A."/>
            <person name="Chaudhuri R.R."/>
            <person name="La Ragione R."/>
            <person name="Hildebrand F."/>
            <person name="Pallen M.J."/>
        </authorList>
    </citation>
    <scope>NUCLEOTIDE SEQUENCE</scope>
    <source>
        <strain evidence="2">1647</strain>
    </source>
</reference>
<accession>A0A921GN71</accession>
<dbReference type="PANTHER" id="PTHR43233">
    <property type="entry name" value="FAMILY N-ACETYLTRANSFERASE, PUTATIVE (AFU_ORTHOLOGUE AFUA_6G03350)-RELATED"/>
    <property type="match status" value="1"/>
</dbReference>
<feature type="domain" description="N-acetyltransferase" evidence="1">
    <location>
        <begin position="9"/>
        <end position="143"/>
    </location>
</feature>
<dbReference type="InterPro" id="IPR000182">
    <property type="entry name" value="GNAT_dom"/>
</dbReference>
<dbReference type="EMBL" id="DYWO01000259">
    <property type="protein sequence ID" value="HJF49892.1"/>
    <property type="molecule type" value="Genomic_DNA"/>
</dbReference>
<dbReference type="Proteomes" id="UP000775129">
    <property type="component" value="Unassembled WGS sequence"/>
</dbReference>
<dbReference type="InterPro" id="IPR016181">
    <property type="entry name" value="Acyl_CoA_acyltransferase"/>
</dbReference>
<dbReference type="InterPro" id="IPR053144">
    <property type="entry name" value="Acetyltransferase_Butenolide"/>
</dbReference>
<name>A0A921GN71_9MICO</name>
<organism evidence="2 3">
    <name type="scientific">Brachybacterium paraconglomeratum</name>
    <dbReference type="NCBI Taxonomy" id="173362"/>
    <lineage>
        <taxon>Bacteria</taxon>
        <taxon>Bacillati</taxon>
        <taxon>Actinomycetota</taxon>
        <taxon>Actinomycetes</taxon>
        <taxon>Micrococcales</taxon>
        <taxon>Dermabacteraceae</taxon>
        <taxon>Brachybacterium</taxon>
    </lineage>
</organism>
<comment type="caution">
    <text evidence="2">The sequence shown here is derived from an EMBL/GenBank/DDBJ whole genome shotgun (WGS) entry which is preliminary data.</text>
</comment>
<reference evidence="2" key="2">
    <citation type="submission" date="2021-09" db="EMBL/GenBank/DDBJ databases">
        <authorList>
            <person name="Gilroy R."/>
        </authorList>
    </citation>
    <scope>NUCLEOTIDE SEQUENCE</scope>
    <source>
        <strain evidence="2">1647</strain>
    </source>
</reference>
<dbReference type="PANTHER" id="PTHR43233:SF1">
    <property type="entry name" value="FAMILY N-ACETYLTRANSFERASE, PUTATIVE (AFU_ORTHOLOGUE AFUA_6G03350)-RELATED"/>
    <property type="match status" value="1"/>
</dbReference>
<gene>
    <name evidence="2" type="ORF">K8W24_08865</name>
</gene>
<dbReference type="CDD" id="cd04301">
    <property type="entry name" value="NAT_SF"/>
    <property type="match status" value="1"/>
</dbReference>
<dbReference type="GO" id="GO:0016747">
    <property type="term" value="F:acyltransferase activity, transferring groups other than amino-acyl groups"/>
    <property type="evidence" value="ECO:0007669"/>
    <property type="project" value="InterPro"/>
</dbReference>
<dbReference type="AlphaFoldDB" id="A0A921GN71"/>
<dbReference type="SUPFAM" id="SSF55729">
    <property type="entry name" value="Acyl-CoA N-acyltransferases (Nat)"/>
    <property type="match status" value="1"/>
</dbReference>
<evidence type="ECO:0000313" key="2">
    <source>
        <dbReference type="EMBL" id="HJF49892.1"/>
    </source>
</evidence>
<sequence>MGDGADGGVVVRAEVPALGETLDLYDAVGWSAYTAHPETLERSLLGSRHVVTARRDGALIGLARVVGDGAVLAYLQDVLVRPEAQGQGIGRRLVEEVLAPFDAVRQQVLLTDAEPGQRAFYEALGFVEAHDHDPGLRSFVRLR</sequence>
<proteinExistence type="predicted"/>
<dbReference type="PROSITE" id="PS51186">
    <property type="entry name" value="GNAT"/>
    <property type="match status" value="1"/>
</dbReference>
<dbReference type="Pfam" id="PF13673">
    <property type="entry name" value="Acetyltransf_10"/>
    <property type="match status" value="1"/>
</dbReference>